<evidence type="ECO:0000313" key="1">
    <source>
        <dbReference type="EMBL" id="TFB28362.1"/>
    </source>
</evidence>
<organism evidence="1 2">
    <name type="scientific">Pedobacter alluvionis</name>
    <dbReference type="NCBI Taxonomy" id="475253"/>
    <lineage>
        <taxon>Bacteria</taxon>
        <taxon>Pseudomonadati</taxon>
        <taxon>Bacteroidota</taxon>
        <taxon>Sphingobacteriia</taxon>
        <taxon>Sphingobacteriales</taxon>
        <taxon>Sphingobacteriaceae</taxon>
        <taxon>Pedobacter</taxon>
    </lineage>
</organism>
<evidence type="ECO:0000313" key="2">
    <source>
        <dbReference type="Proteomes" id="UP000297429"/>
    </source>
</evidence>
<name>A0ABY2HI41_9SPHI</name>
<reference evidence="1 2" key="1">
    <citation type="submission" date="2019-03" db="EMBL/GenBank/DDBJ databases">
        <authorList>
            <person name="He R.-H."/>
        </authorList>
    </citation>
    <scope>NUCLEOTIDE SEQUENCE [LARGE SCALE GENOMIC DNA]</scope>
    <source>
        <strain evidence="1 2">DSM 19624</strain>
    </source>
</reference>
<dbReference type="RefSeq" id="WP_121287968.1">
    <property type="nucleotide sequence ID" value="NZ_RCCK01000016.1"/>
</dbReference>
<dbReference type="EMBL" id="SOPX01000006">
    <property type="protein sequence ID" value="TFB28362.1"/>
    <property type="molecule type" value="Genomic_DNA"/>
</dbReference>
<comment type="caution">
    <text evidence="1">The sequence shown here is derived from an EMBL/GenBank/DDBJ whole genome shotgun (WGS) entry which is preliminary data.</text>
</comment>
<accession>A0ABY2HI41</accession>
<gene>
    <name evidence="1" type="ORF">E3V97_23045</name>
</gene>
<keyword evidence="2" id="KW-1185">Reference proteome</keyword>
<protein>
    <submittedName>
        <fullName evidence="1">Uncharacterized protein</fullName>
    </submittedName>
</protein>
<sequence length="64" mass="7215">MGAIIVITEFYSEFSASLGQGTLRIFFGEHTITLCRKKGYYVSGYNLLKGRSKSTELFSISRKI</sequence>
<dbReference type="Proteomes" id="UP000297429">
    <property type="component" value="Unassembled WGS sequence"/>
</dbReference>
<proteinExistence type="predicted"/>